<name>A0A0S8FTM3_UNCW3</name>
<evidence type="ECO:0000313" key="2">
    <source>
        <dbReference type="EMBL" id="KPK62764.1"/>
    </source>
</evidence>
<evidence type="ECO:0000313" key="3">
    <source>
        <dbReference type="Proteomes" id="UP000051373"/>
    </source>
</evidence>
<comment type="caution">
    <text evidence="2">The sequence shown here is derived from an EMBL/GenBank/DDBJ whole genome shotgun (WGS) entry which is preliminary data.</text>
</comment>
<dbReference type="Pfam" id="PF13924">
    <property type="entry name" value="Lipocalin_5"/>
    <property type="match status" value="1"/>
</dbReference>
<organism evidence="2 3">
    <name type="scientific">candidate division WOR_3 bacterium SM23_42</name>
    <dbReference type="NCBI Taxonomy" id="1703779"/>
    <lineage>
        <taxon>Bacteria</taxon>
        <taxon>Bacteria division WOR-3</taxon>
    </lineage>
</organism>
<dbReference type="EMBL" id="LJUJ01000026">
    <property type="protein sequence ID" value="KPK62764.1"/>
    <property type="molecule type" value="Genomic_DNA"/>
</dbReference>
<reference evidence="2 3" key="1">
    <citation type="journal article" date="2015" name="Microbiome">
        <title>Genomic resolution of linkages in carbon, nitrogen, and sulfur cycling among widespread estuary sediment bacteria.</title>
        <authorList>
            <person name="Baker B.J."/>
            <person name="Lazar C.S."/>
            <person name="Teske A.P."/>
            <person name="Dick G.J."/>
        </authorList>
    </citation>
    <scope>NUCLEOTIDE SEQUENCE [LARGE SCALE GENOMIC DNA]</scope>
    <source>
        <strain evidence="2">SM23_42</strain>
    </source>
</reference>
<evidence type="ECO:0000259" key="1">
    <source>
        <dbReference type="Pfam" id="PF13924"/>
    </source>
</evidence>
<feature type="domain" description="Lipocalin-like" evidence="1">
    <location>
        <begin position="17"/>
        <end position="128"/>
    </location>
</feature>
<dbReference type="Proteomes" id="UP000051373">
    <property type="component" value="Unassembled WGS sequence"/>
</dbReference>
<dbReference type="AlphaFoldDB" id="A0A0S8FTM3"/>
<gene>
    <name evidence="2" type="ORF">AMJ83_09755</name>
</gene>
<sequence>MIMNKGNSRKRGLHEIVGVWQIKEVARQNGGEPVADMTKRSIFIFTPHHYSMVWVLSAEPQRAFAERWNPTDAEKIERYDSLVVNAGTYEITESTITVHPIVARIPEFVGGRLVCEYRVEGNSLRLKFVDEYTYDGVQAPWVASGRGLILALVRIDQ</sequence>
<protein>
    <recommendedName>
        <fullName evidence="1">Lipocalin-like domain-containing protein</fullName>
    </recommendedName>
</protein>
<dbReference type="InterPro" id="IPR024311">
    <property type="entry name" value="Lipocalin-like"/>
</dbReference>
<accession>A0A0S8FTM3</accession>
<proteinExistence type="predicted"/>